<organism evidence="2 3">
    <name type="scientific">Solirubrobacter phytolaccae</name>
    <dbReference type="NCBI Taxonomy" id="1404360"/>
    <lineage>
        <taxon>Bacteria</taxon>
        <taxon>Bacillati</taxon>
        <taxon>Actinomycetota</taxon>
        <taxon>Thermoleophilia</taxon>
        <taxon>Solirubrobacterales</taxon>
        <taxon>Solirubrobacteraceae</taxon>
        <taxon>Solirubrobacter</taxon>
    </lineage>
</organism>
<dbReference type="EMBL" id="JAPDDP010000079">
    <property type="protein sequence ID" value="MDA0184554.1"/>
    <property type="molecule type" value="Genomic_DNA"/>
</dbReference>
<keyword evidence="3" id="KW-1185">Reference proteome</keyword>
<reference evidence="2" key="1">
    <citation type="submission" date="2022-10" db="EMBL/GenBank/DDBJ databases">
        <title>The WGS of Solirubrobacter phytolaccae KCTC 29190.</title>
        <authorList>
            <person name="Jiang Z."/>
        </authorList>
    </citation>
    <scope>NUCLEOTIDE SEQUENCE</scope>
    <source>
        <strain evidence="2">KCTC 29190</strain>
    </source>
</reference>
<keyword evidence="1" id="KW-0812">Transmembrane</keyword>
<accession>A0A9X3NFX5</accession>
<dbReference type="AlphaFoldDB" id="A0A9X3NFX5"/>
<name>A0A9X3NFX5_9ACTN</name>
<evidence type="ECO:0000313" key="2">
    <source>
        <dbReference type="EMBL" id="MDA0184554.1"/>
    </source>
</evidence>
<protein>
    <submittedName>
        <fullName evidence="2">Uncharacterized protein</fullName>
    </submittedName>
</protein>
<dbReference type="Proteomes" id="UP001147653">
    <property type="component" value="Unassembled WGS sequence"/>
</dbReference>
<evidence type="ECO:0000256" key="1">
    <source>
        <dbReference type="SAM" id="Phobius"/>
    </source>
</evidence>
<proteinExistence type="predicted"/>
<comment type="caution">
    <text evidence="2">The sequence shown here is derived from an EMBL/GenBank/DDBJ whole genome shotgun (WGS) entry which is preliminary data.</text>
</comment>
<feature type="transmembrane region" description="Helical" evidence="1">
    <location>
        <begin position="219"/>
        <end position="238"/>
    </location>
</feature>
<evidence type="ECO:0000313" key="3">
    <source>
        <dbReference type="Proteomes" id="UP001147653"/>
    </source>
</evidence>
<sequence>MKLLNRQDERRIANAVIADPEEHTVMDANGAVRSIQAANVEMPEEELLALWKPANLERLARTYWKYLSRVTLGIIRVTYTEEERLVVVIGRPFVLLRFKKPEYEMSDGRGIVQWQIQDGLLVSQRNEGYLEIDVRRIEAEQPGNAAIHVEVEIANFYPSIATWVARWVYVNTQSRIHVLVTHGFLRSLARLELEESVVGAFAEDERGPDGAVNVGDTPWQGVAVLTVLGGGLASYLRFRSKRRAKRGWRRWS</sequence>
<dbReference type="RefSeq" id="WP_270029009.1">
    <property type="nucleotide sequence ID" value="NZ_JAPDDP010000079.1"/>
</dbReference>
<keyword evidence="1" id="KW-0472">Membrane</keyword>
<gene>
    <name evidence="2" type="ORF">OJ997_29900</name>
</gene>
<keyword evidence="1" id="KW-1133">Transmembrane helix</keyword>